<organism evidence="2 3">
    <name type="scientific">Streptococcus oralis subsp. tigurinus 2426</name>
    <dbReference type="NCBI Taxonomy" id="1333865"/>
    <lineage>
        <taxon>Bacteria</taxon>
        <taxon>Bacillati</taxon>
        <taxon>Bacillota</taxon>
        <taxon>Bacilli</taxon>
        <taxon>Lactobacillales</taxon>
        <taxon>Streptococcaceae</taxon>
        <taxon>Streptococcus</taxon>
    </lineage>
</organism>
<feature type="region of interest" description="Disordered" evidence="1">
    <location>
        <begin position="1"/>
        <end position="21"/>
    </location>
</feature>
<reference evidence="2 3" key="1">
    <citation type="journal article" date="2014" name="J. Clin. Microbiol.">
        <title>Characterization of Streptococcus tigurinus Small-Colony Variants Causing Prosthetic Joint Infection by Comparative Whole-Genome Analyses.</title>
        <authorList>
            <person name="Zbinden A."/>
            <person name="Quiblier C."/>
            <person name="Hernandez D."/>
            <person name="Herzog K."/>
            <person name="Bodler P."/>
            <person name="Senn M.M."/>
            <person name="Gizard Y."/>
            <person name="Schrenzel J."/>
            <person name="Francois P."/>
        </authorList>
    </citation>
    <scope>NUCLEOTIDE SEQUENCE [LARGE SCALE GENOMIC DNA]</scope>
    <source>
        <strain evidence="2 3">2426</strain>
    </source>
</reference>
<dbReference type="AlphaFoldDB" id="S9RB26"/>
<accession>S9RB26</accession>
<name>S9RB26_STROR</name>
<evidence type="ECO:0000256" key="1">
    <source>
        <dbReference type="SAM" id="MobiDB-lite"/>
    </source>
</evidence>
<proteinExistence type="predicted"/>
<gene>
    <name evidence="2" type="ORF">L698_00045</name>
</gene>
<dbReference type="Proteomes" id="UP000015340">
    <property type="component" value="Unassembled WGS sequence"/>
</dbReference>
<dbReference type="EMBL" id="ASXA01000001">
    <property type="protein sequence ID" value="EPX90891.1"/>
    <property type="molecule type" value="Genomic_DNA"/>
</dbReference>
<dbReference type="PATRIC" id="fig|1333865.3.peg.9"/>
<feature type="compositionally biased region" description="Basic and acidic residues" evidence="1">
    <location>
        <begin position="1"/>
        <end position="12"/>
    </location>
</feature>
<sequence>MRRALSHIERHKQAINTGNNSEDNDFHKLLLQFSYEVYERIKANKKPYPNLDSDKVF</sequence>
<comment type="caution">
    <text evidence="2">The sequence shown here is derived from an EMBL/GenBank/DDBJ whole genome shotgun (WGS) entry which is preliminary data.</text>
</comment>
<protein>
    <submittedName>
        <fullName evidence="2">Uncharacterized protein</fullName>
    </submittedName>
</protein>
<evidence type="ECO:0000313" key="3">
    <source>
        <dbReference type="Proteomes" id="UP000015340"/>
    </source>
</evidence>
<evidence type="ECO:0000313" key="2">
    <source>
        <dbReference type="EMBL" id="EPX90891.1"/>
    </source>
</evidence>